<dbReference type="Gene3D" id="1.20.1530.20">
    <property type="match status" value="1"/>
</dbReference>
<feature type="transmembrane region" description="Helical" evidence="9">
    <location>
        <begin position="160"/>
        <end position="184"/>
    </location>
</feature>
<keyword evidence="3" id="KW-0050">Antiport</keyword>
<reference evidence="11" key="1">
    <citation type="submission" date="2021-06" db="EMBL/GenBank/DDBJ databases">
        <authorList>
            <person name="Kallberg Y."/>
            <person name="Tangrot J."/>
            <person name="Rosling A."/>
        </authorList>
    </citation>
    <scope>NUCLEOTIDE SEQUENCE</scope>
    <source>
        <strain evidence="11">AZ414A</strain>
    </source>
</reference>
<proteinExistence type="predicted"/>
<sequence>MKRQIAIQDSIEISEIEKNKKINSITVAIARVGAFKDLTFGLLDVFDKLIDKNNSTDQSYLNAEALKLLYKFHHQALIMNDTEFLQHVWDLYVNNGIGINKTDDKHTDSQHESSAFDIIKNVLQDVGIEADRIEENMHQHKDNNEYVLTRPNDLTTFYEGILNSMGLPAFIGYIIAGCVLGPAGCNVIQELIQTETLSQLGVVFIVFMLGLEFSFDKIRSIWKFALCSATMIFLSTLSFFVLAGAIINVSVKEAVVVGACVSLSSTAVVERLRCIELEPLYGLLVMQDVLFGVLLAAMPVLSRSVSLCLLMSQVSYILGIGAEIGCFVAGMLVHNRRTFFEFSINLVEPVKDIFSCLFFASIGLHIYPSFLINEGPLLFALTIGVVGFKFIISNIAFMTFGYNFRHANVMSIGLSQISEFAFVLGSRAKSFGIISREVYYLLLAITSLTLIVTPILWKILCRNKLDGTKETEYTIPFTNDTEKVE</sequence>
<feature type="domain" description="Cation/H+ exchanger transmembrane" evidence="10">
    <location>
        <begin position="305"/>
        <end position="457"/>
    </location>
</feature>
<organism evidence="11 12">
    <name type="scientific">Diversispora eburnea</name>
    <dbReference type="NCBI Taxonomy" id="1213867"/>
    <lineage>
        <taxon>Eukaryota</taxon>
        <taxon>Fungi</taxon>
        <taxon>Fungi incertae sedis</taxon>
        <taxon>Mucoromycota</taxon>
        <taxon>Glomeromycotina</taxon>
        <taxon>Glomeromycetes</taxon>
        <taxon>Diversisporales</taxon>
        <taxon>Diversisporaceae</taxon>
        <taxon>Diversispora</taxon>
    </lineage>
</organism>
<evidence type="ECO:0000256" key="3">
    <source>
        <dbReference type="ARBA" id="ARBA00022449"/>
    </source>
</evidence>
<feature type="transmembrane region" description="Helical" evidence="9">
    <location>
        <begin position="313"/>
        <end position="333"/>
    </location>
</feature>
<comment type="subcellular location">
    <subcellularLocation>
        <location evidence="1">Membrane</location>
        <topology evidence="1">Multi-pass membrane protein</topology>
    </subcellularLocation>
</comment>
<evidence type="ECO:0000256" key="7">
    <source>
        <dbReference type="ARBA" id="ARBA00023065"/>
    </source>
</evidence>
<protein>
    <submittedName>
        <fullName evidence="11">3690_t:CDS:1</fullName>
    </submittedName>
</protein>
<dbReference type="GO" id="GO:0016020">
    <property type="term" value="C:membrane"/>
    <property type="evidence" value="ECO:0007669"/>
    <property type="project" value="UniProtKB-SubCell"/>
</dbReference>
<evidence type="ECO:0000256" key="8">
    <source>
        <dbReference type="ARBA" id="ARBA00023136"/>
    </source>
</evidence>
<evidence type="ECO:0000256" key="4">
    <source>
        <dbReference type="ARBA" id="ARBA00022692"/>
    </source>
</evidence>
<feature type="transmembrane region" description="Helical" evidence="9">
    <location>
        <begin position="377"/>
        <end position="397"/>
    </location>
</feature>
<evidence type="ECO:0000313" key="12">
    <source>
        <dbReference type="Proteomes" id="UP000789706"/>
    </source>
</evidence>
<keyword evidence="6 9" id="KW-1133">Transmembrane helix</keyword>
<feature type="transmembrane region" description="Helical" evidence="9">
    <location>
        <begin position="196"/>
        <end position="215"/>
    </location>
</feature>
<keyword evidence="7" id="KW-0406">Ion transport</keyword>
<dbReference type="AlphaFoldDB" id="A0A9N8W713"/>
<dbReference type="GO" id="GO:0015386">
    <property type="term" value="F:potassium:proton antiporter activity"/>
    <property type="evidence" value="ECO:0007669"/>
    <property type="project" value="InterPro"/>
</dbReference>
<dbReference type="Pfam" id="PF00999">
    <property type="entry name" value="Na_H_Exchanger"/>
    <property type="match status" value="2"/>
</dbReference>
<evidence type="ECO:0000256" key="1">
    <source>
        <dbReference type="ARBA" id="ARBA00004141"/>
    </source>
</evidence>
<dbReference type="OrthoDB" id="1654420at2759"/>
<feature type="domain" description="Cation/H+ exchanger transmembrane" evidence="10">
    <location>
        <begin position="162"/>
        <end position="271"/>
    </location>
</feature>
<dbReference type="InterPro" id="IPR006153">
    <property type="entry name" value="Cation/H_exchanger_TM"/>
</dbReference>
<dbReference type="PANTHER" id="PTHR16254:SF14">
    <property type="entry name" value="TRANSMEMBRANE AND COILED-COIL DOMAIN-CONTAINING PROTEIN 3"/>
    <property type="match status" value="1"/>
</dbReference>
<evidence type="ECO:0000313" key="11">
    <source>
        <dbReference type="EMBL" id="CAG8473114.1"/>
    </source>
</evidence>
<keyword evidence="8 9" id="KW-0472">Membrane</keyword>
<gene>
    <name evidence="11" type="ORF">DEBURN_LOCUS3257</name>
</gene>
<keyword evidence="4 9" id="KW-0812">Transmembrane</keyword>
<dbReference type="EMBL" id="CAJVPK010000202">
    <property type="protein sequence ID" value="CAG8473114.1"/>
    <property type="molecule type" value="Genomic_DNA"/>
</dbReference>
<comment type="caution">
    <text evidence="11">The sequence shown here is derived from an EMBL/GenBank/DDBJ whole genome shotgun (WGS) entry which is preliminary data.</text>
</comment>
<evidence type="ECO:0000256" key="2">
    <source>
        <dbReference type="ARBA" id="ARBA00022448"/>
    </source>
</evidence>
<evidence type="ECO:0000259" key="10">
    <source>
        <dbReference type="Pfam" id="PF00999"/>
    </source>
</evidence>
<evidence type="ECO:0000256" key="6">
    <source>
        <dbReference type="ARBA" id="ARBA00022989"/>
    </source>
</evidence>
<feature type="transmembrane region" description="Helical" evidence="9">
    <location>
        <begin position="281"/>
        <end position="301"/>
    </location>
</feature>
<evidence type="ECO:0000256" key="5">
    <source>
        <dbReference type="ARBA" id="ARBA00022729"/>
    </source>
</evidence>
<keyword evidence="5" id="KW-0732">Signal</keyword>
<feature type="transmembrane region" description="Helical" evidence="9">
    <location>
        <begin position="438"/>
        <end position="460"/>
    </location>
</feature>
<accession>A0A9N8W713</accession>
<dbReference type="Proteomes" id="UP000789706">
    <property type="component" value="Unassembled WGS sequence"/>
</dbReference>
<feature type="transmembrane region" description="Helical" evidence="9">
    <location>
        <begin position="224"/>
        <end position="247"/>
    </location>
</feature>
<dbReference type="PANTHER" id="PTHR16254">
    <property type="entry name" value="POTASSIUM/PROTON ANTIPORTER-RELATED"/>
    <property type="match status" value="1"/>
</dbReference>
<dbReference type="InterPro" id="IPR045158">
    <property type="entry name" value="KEA4/5/6-like"/>
</dbReference>
<name>A0A9N8W713_9GLOM</name>
<keyword evidence="12" id="KW-1185">Reference proteome</keyword>
<feature type="transmembrane region" description="Helical" evidence="9">
    <location>
        <begin position="353"/>
        <end position="371"/>
    </location>
</feature>
<dbReference type="InterPro" id="IPR038770">
    <property type="entry name" value="Na+/solute_symporter_sf"/>
</dbReference>
<evidence type="ECO:0000256" key="9">
    <source>
        <dbReference type="SAM" id="Phobius"/>
    </source>
</evidence>
<keyword evidence="2" id="KW-0813">Transport</keyword>